<evidence type="ECO:0000313" key="1">
    <source>
        <dbReference type="EMBL" id="RDX79971.1"/>
    </source>
</evidence>
<feature type="non-terminal residue" evidence="1">
    <location>
        <position position="1"/>
    </location>
</feature>
<dbReference type="Gene3D" id="3.30.420.10">
    <property type="entry name" value="Ribonuclease H-like superfamily/Ribonuclease H"/>
    <property type="match status" value="1"/>
</dbReference>
<reference evidence="1" key="1">
    <citation type="submission" date="2018-05" db="EMBL/GenBank/DDBJ databases">
        <title>Draft genome of Mucuna pruriens seed.</title>
        <authorList>
            <person name="Nnadi N.E."/>
            <person name="Vos R."/>
            <person name="Hasami M.H."/>
            <person name="Devisetty U.K."/>
            <person name="Aguiy J.C."/>
        </authorList>
    </citation>
    <scope>NUCLEOTIDE SEQUENCE [LARGE SCALE GENOMIC DNA]</scope>
    <source>
        <strain evidence="1">JCA_2017</strain>
    </source>
</reference>
<dbReference type="EMBL" id="QJKJ01008376">
    <property type="protein sequence ID" value="RDX79971.1"/>
    <property type="molecule type" value="Genomic_DNA"/>
</dbReference>
<dbReference type="PANTHER" id="PTHR35046">
    <property type="entry name" value="ZINC KNUCKLE (CCHC-TYPE) FAMILY PROTEIN"/>
    <property type="match status" value="1"/>
</dbReference>
<dbReference type="GO" id="GO:0003676">
    <property type="term" value="F:nucleic acid binding"/>
    <property type="evidence" value="ECO:0007669"/>
    <property type="project" value="InterPro"/>
</dbReference>
<evidence type="ECO:0000313" key="2">
    <source>
        <dbReference type="Proteomes" id="UP000257109"/>
    </source>
</evidence>
<dbReference type="OrthoDB" id="1938712at2759"/>
<dbReference type="InterPro" id="IPR036397">
    <property type="entry name" value="RNaseH_sf"/>
</dbReference>
<dbReference type="AlphaFoldDB" id="A0A371FNY2"/>
<protein>
    <recommendedName>
        <fullName evidence="3">Integrase catalytic domain-containing protein</fullName>
    </recommendedName>
</protein>
<proteinExistence type="predicted"/>
<gene>
    <name evidence="1" type="ORF">CR513_39542</name>
</gene>
<keyword evidence="2" id="KW-1185">Reference proteome</keyword>
<dbReference type="SUPFAM" id="SSF53098">
    <property type="entry name" value="Ribonuclease H-like"/>
    <property type="match status" value="1"/>
</dbReference>
<evidence type="ECO:0008006" key="3">
    <source>
        <dbReference type="Google" id="ProtNLM"/>
    </source>
</evidence>
<comment type="caution">
    <text evidence="1">The sequence shown here is derived from an EMBL/GenBank/DDBJ whole genome shotgun (WGS) entry which is preliminary data.</text>
</comment>
<accession>A0A371FNY2</accession>
<name>A0A371FNY2_MUCPR</name>
<organism evidence="1 2">
    <name type="scientific">Mucuna pruriens</name>
    <name type="common">Velvet bean</name>
    <name type="synonym">Dolichos pruriens</name>
    <dbReference type="NCBI Taxonomy" id="157652"/>
    <lineage>
        <taxon>Eukaryota</taxon>
        <taxon>Viridiplantae</taxon>
        <taxon>Streptophyta</taxon>
        <taxon>Embryophyta</taxon>
        <taxon>Tracheophyta</taxon>
        <taxon>Spermatophyta</taxon>
        <taxon>Magnoliopsida</taxon>
        <taxon>eudicotyledons</taxon>
        <taxon>Gunneridae</taxon>
        <taxon>Pentapetalae</taxon>
        <taxon>rosids</taxon>
        <taxon>fabids</taxon>
        <taxon>Fabales</taxon>
        <taxon>Fabaceae</taxon>
        <taxon>Papilionoideae</taxon>
        <taxon>50 kb inversion clade</taxon>
        <taxon>NPAAA clade</taxon>
        <taxon>indigoferoid/millettioid clade</taxon>
        <taxon>Phaseoleae</taxon>
        <taxon>Mucuna</taxon>
    </lineage>
</organism>
<dbReference type="Proteomes" id="UP000257109">
    <property type="component" value="Unassembled WGS sequence"/>
</dbReference>
<sequence>MILILVKHMPCVYIRTMVAIFNIHLVCERCLVCKMAKSKVLPHSLYTPLPIPNTPWVDIFMNFILGLLRSKGGRDSTFMVVKTFSKMTYLIPCHKVDDACNMANLFFREIVRLHGLPNTIVSDRDSKFLQHF</sequence>
<dbReference type="STRING" id="157652.A0A371FNY2"/>
<dbReference type="InterPro" id="IPR012337">
    <property type="entry name" value="RNaseH-like_sf"/>
</dbReference>
<dbReference type="PANTHER" id="PTHR35046:SF9">
    <property type="entry name" value="RNA-DIRECTED DNA POLYMERASE"/>
    <property type="match status" value="1"/>
</dbReference>